<protein>
    <submittedName>
        <fullName evidence="2">Uncharacterized protein</fullName>
    </submittedName>
</protein>
<organism evidence="2 3">
    <name type="scientific">Clostridium gelidum</name>
    <dbReference type="NCBI Taxonomy" id="704125"/>
    <lineage>
        <taxon>Bacteria</taxon>
        <taxon>Bacillati</taxon>
        <taxon>Bacillota</taxon>
        <taxon>Clostridia</taxon>
        <taxon>Eubacteriales</taxon>
        <taxon>Clostridiaceae</taxon>
        <taxon>Clostridium</taxon>
    </lineage>
</organism>
<feature type="transmembrane region" description="Helical" evidence="1">
    <location>
        <begin position="42"/>
        <end position="62"/>
    </location>
</feature>
<evidence type="ECO:0000313" key="2">
    <source>
        <dbReference type="EMBL" id="BCZ45395.1"/>
    </source>
</evidence>
<reference evidence="3" key="1">
    <citation type="submission" date="2021-07" db="EMBL/GenBank/DDBJ databases">
        <title>Complete genome sequencing of a Clostridium isolate.</title>
        <authorList>
            <person name="Ueki A."/>
            <person name="Tonouchi A."/>
        </authorList>
    </citation>
    <scope>NUCLEOTIDE SEQUENCE [LARGE SCALE GENOMIC DNA]</scope>
    <source>
        <strain evidence="3">C5S11</strain>
    </source>
</reference>
<feature type="transmembrane region" description="Helical" evidence="1">
    <location>
        <begin position="6"/>
        <end position="22"/>
    </location>
</feature>
<keyword evidence="1" id="KW-0472">Membrane</keyword>
<accession>A0ABM7T3H0</accession>
<keyword evidence="3" id="KW-1185">Reference proteome</keyword>
<keyword evidence="1" id="KW-1133">Transmembrane helix</keyword>
<evidence type="ECO:0000256" key="1">
    <source>
        <dbReference type="SAM" id="Phobius"/>
    </source>
</evidence>
<name>A0ABM7T3H0_9CLOT</name>
<sequence>MYSKIPITIAMMSIFLYLKIDGKYRIANRMNSILNINKKWKAYILSFIIFSIGIIFSLGIICSEYLRCDHIPKILNSVVAGIFFGISTCLSERIVSDVRVHIKSQ</sequence>
<evidence type="ECO:0000313" key="3">
    <source>
        <dbReference type="Proteomes" id="UP000824633"/>
    </source>
</evidence>
<dbReference type="Proteomes" id="UP000824633">
    <property type="component" value="Chromosome"/>
</dbReference>
<feature type="transmembrane region" description="Helical" evidence="1">
    <location>
        <begin position="74"/>
        <end position="95"/>
    </location>
</feature>
<dbReference type="RefSeq" id="WP_224036995.1">
    <property type="nucleotide sequence ID" value="NZ_AP024849.1"/>
</dbReference>
<keyword evidence="1" id="KW-0812">Transmembrane</keyword>
<proteinExistence type="predicted"/>
<gene>
    <name evidence="2" type="ORF">psyc5s11_14620</name>
</gene>
<dbReference type="EMBL" id="AP024849">
    <property type="protein sequence ID" value="BCZ45395.1"/>
    <property type="molecule type" value="Genomic_DNA"/>
</dbReference>